<dbReference type="InterPro" id="IPR011066">
    <property type="entry name" value="MscS_channel_C_sf"/>
</dbReference>
<dbReference type="Gene3D" id="1.10.287.1260">
    <property type="match status" value="1"/>
</dbReference>
<keyword evidence="5 7" id="KW-1133">Transmembrane helix</keyword>
<dbReference type="PANTHER" id="PTHR30221:SF1">
    <property type="entry name" value="SMALL-CONDUCTANCE MECHANOSENSITIVE CHANNEL"/>
    <property type="match status" value="1"/>
</dbReference>
<evidence type="ECO:0000256" key="7">
    <source>
        <dbReference type="SAM" id="Phobius"/>
    </source>
</evidence>
<evidence type="ECO:0000256" key="4">
    <source>
        <dbReference type="ARBA" id="ARBA00022692"/>
    </source>
</evidence>
<dbReference type="InterPro" id="IPR023408">
    <property type="entry name" value="MscS_beta-dom_sf"/>
</dbReference>
<dbReference type="InterPro" id="IPR008910">
    <property type="entry name" value="MSC_TM_helix"/>
</dbReference>
<dbReference type="HOGENOM" id="CLU_037945_1_1_10"/>
<protein>
    <submittedName>
        <fullName evidence="10">Small-conductance mechanosensitive channel</fullName>
    </submittedName>
</protein>
<dbReference type="SUPFAM" id="SSF82689">
    <property type="entry name" value="Mechanosensitive channel protein MscS (YggB), C-terminal domain"/>
    <property type="match status" value="1"/>
</dbReference>
<dbReference type="Pfam" id="PF21082">
    <property type="entry name" value="MS_channel_3rd"/>
    <property type="match status" value="1"/>
</dbReference>
<name>D6CZB0_9BACE</name>
<evidence type="ECO:0000256" key="1">
    <source>
        <dbReference type="ARBA" id="ARBA00004651"/>
    </source>
</evidence>
<keyword evidence="3" id="KW-1003">Cell membrane</keyword>
<dbReference type="Gene3D" id="3.30.70.100">
    <property type="match status" value="1"/>
</dbReference>
<keyword evidence="6 7" id="KW-0472">Membrane</keyword>
<dbReference type="InterPro" id="IPR006685">
    <property type="entry name" value="MscS_channel_2nd"/>
</dbReference>
<proteinExistence type="inferred from homology"/>
<feature type="transmembrane region" description="Helical" evidence="7">
    <location>
        <begin position="28"/>
        <end position="46"/>
    </location>
</feature>
<evidence type="ECO:0000256" key="5">
    <source>
        <dbReference type="ARBA" id="ARBA00022989"/>
    </source>
</evidence>
<dbReference type="EMBL" id="FP929033">
    <property type="protein sequence ID" value="CBK67512.1"/>
    <property type="molecule type" value="Genomic_DNA"/>
</dbReference>
<dbReference type="SUPFAM" id="SSF50182">
    <property type="entry name" value="Sm-like ribonucleoproteins"/>
    <property type="match status" value="1"/>
</dbReference>
<dbReference type="RefSeq" id="WP_015531998.1">
    <property type="nucleotide sequence ID" value="NC_021017.1"/>
</dbReference>
<dbReference type="Pfam" id="PF00924">
    <property type="entry name" value="MS_channel_2nd"/>
    <property type="match status" value="1"/>
</dbReference>
<gene>
    <name evidence="10" type="ORF">BXY_24530</name>
</gene>
<keyword evidence="4 7" id="KW-0812">Transmembrane</keyword>
<feature type="transmembrane region" description="Helical" evidence="7">
    <location>
        <begin position="69"/>
        <end position="92"/>
    </location>
</feature>
<feature type="domain" description="Mechanosensitive ion channel MscS C-terminal" evidence="9">
    <location>
        <begin position="187"/>
        <end position="269"/>
    </location>
</feature>
<evidence type="ECO:0000256" key="6">
    <source>
        <dbReference type="ARBA" id="ARBA00023136"/>
    </source>
</evidence>
<comment type="similarity">
    <text evidence="2">Belongs to the MscS (TC 1.A.23) family.</text>
</comment>
<dbReference type="PANTHER" id="PTHR30221">
    <property type="entry name" value="SMALL-CONDUCTANCE MECHANOSENSITIVE CHANNEL"/>
    <property type="match status" value="1"/>
</dbReference>
<dbReference type="InterPro" id="IPR049278">
    <property type="entry name" value="MS_channel_C"/>
</dbReference>
<feature type="transmembrane region" description="Helical" evidence="7">
    <location>
        <begin position="98"/>
        <end position="128"/>
    </location>
</feature>
<organism evidence="10 11">
    <name type="scientific">Bacteroides xylanisolvens XB1A</name>
    <dbReference type="NCBI Taxonomy" id="657309"/>
    <lineage>
        <taxon>Bacteria</taxon>
        <taxon>Pseudomonadati</taxon>
        <taxon>Bacteroidota</taxon>
        <taxon>Bacteroidia</taxon>
        <taxon>Bacteroidales</taxon>
        <taxon>Bacteroidaceae</taxon>
        <taxon>Bacteroides</taxon>
    </lineage>
</organism>
<sequence>MNTLLLNATSSVKIEQVVDKLVDIGLDAGKNIVIALLIYLVGRFVIRQVNKLVHKLLEKGKLEHNVQTFVRNLINILLNMVLIFAIIGKLGIETTSLAALLASAGVAVGMALSGNLSNFAGGLIILVFKPFKAGDYIDGPNFSGTVKEVQIFHTILSTLDNRMIYVPNGILNSNAVTNYSTQELRRVDWVFGVEYGENVQRVREVLADILAGDARVLMTPAPQIVLGKLNSSSVDMTVRVWVATADYWDVLYDINEQVYSVFREKDINFPFPQLTVHHADRKEDGQRG</sequence>
<dbReference type="Gene3D" id="2.30.30.60">
    <property type="match status" value="1"/>
</dbReference>
<evidence type="ECO:0000259" key="9">
    <source>
        <dbReference type="Pfam" id="PF21082"/>
    </source>
</evidence>
<evidence type="ECO:0000256" key="3">
    <source>
        <dbReference type="ARBA" id="ARBA00022475"/>
    </source>
</evidence>
<reference evidence="10 11" key="1">
    <citation type="submission" date="2010-03" db="EMBL/GenBank/DDBJ databases">
        <title>The genome sequence of Bacteriodes xylanisolvens XB1A.</title>
        <authorList>
            <consortium name="metaHIT consortium -- http://www.metahit.eu/"/>
            <person name="Pajon A."/>
            <person name="Turner K."/>
            <person name="Parkhill J."/>
            <person name="Bernalier A."/>
        </authorList>
    </citation>
    <scope>NUCLEOTIDE SEQUENCE [LARGE SCALE GENOMIC DNA]</scope>
    <source>
        <strain evidence="10 11">XB1A</strain>
    </source>
</reference>
<dbReference type="Pfam" id="PF05552">
    <property type="entry name" value="MS_channel_1st_1"/>
    <property type="match status" value="1"/>
</dbReference>
<dbReference type="InterPro" id="IPR011014">
    <property type="entry name" value="MscS_channel_TM-2"/>
</dbReference>
<dbReference type="GO" id="GO:0008381">
    <property type="term" value="F:mechanosensitive monoatomic ion channel activity"/>
    <property type="evidence" value="ECO:0007669"/>
    <property type="project" value="InterPro"/>
</dbReference>
<dbReference type="AlphaFoldDB" id="D6CZB0"/>
<reference evidence="10 11" key="2">
    <citation type="submission" date="2010-03" db="EMBL/GenBank/DDBJ databases">
        <authorList>
            <person name="Pajon A."/>
        </authorList>
    </citation>
    <scope>NUCLEOTIDE SEQUENCE [LARGE SCALE GENOMIC DNA]</scope>
    <source>
        <strain evidence="10 11">XB1A</strain>
    </source>
</reference>
<feature type="domain" description="Mechanosensitive ion channel MscS" evidence="8">
    <location>
        <begin position="116"/>
        <end position="180"/>
    </location>
</feature>
<dbReference type="KEGG" id="bxy:BXY_24530"/>
<dbReference type="GO" id="GO:0005886">
    <property type="term" value="C:plasma membrane"/>
    <property type="evidence" value="ECO:0007669"/>
    <property type="project" value="UniProtKB-SubCell"/>
</dbReference>
<evidence type="ECO:0000259" key="8">
    <source>
        <dbReference type="Pfam" id="PF00924"/>
    </source>
</evidence>
<dbReference type="InterPro" id="IPR045275">
    <property type="entry name" value="MscS_archaea/bacteria_type"/>
</dbReference>
<dbReference type="SUPFAM" id="SSF82861">
    <property type="entry name" value="Mechanosensitive channel protein MscS (YggB), transmembrane region"/>
    <property type="match status" value="1"/>
</dbReference>
<dbReference type="eggNOG" id="COG3264">
    <property type="taxonomic scope" value="Bacteria"/>
</dbReference>
<accession>D6CZB0</accession>
<evidence type="ECO:0000313" key="11">
    <source>
        <dbReference type="Proteomes" id="UP000008795"/>
    </source>
</evidence>
<dbReference type="InterPro" id="IPR010920">
    <property type="entry name" value="LSM_dom_sf"/>
</dbReference>
<evidence type="ECO:0000256" key="2">
    <source>
        <dbReference type="ARBA" id="ARBA00008017"/>
    </source>
</evidence>
<dbReference type="Proteomes" id="UP000008795">
    <property type="component" value="Chromosome"/>
</dbReference>
<evidence type="ECO:0000313" key="10">
    <source>
        <dbReference type="EMBL" id="CBK67512.1"/>
    </source>
</evidence>
<dbReference type="PATRIC" id="fig|657309.4.peg.1250"/>
<comment type="subcellular location">
    <subcellularLocation>
        <location evidence="1">Cell membrane</location>
        <topology evidence="1">Multi-pass membrane protein</topology>
    </subcellularLocation>
</comment>